<keyword evidence="3" id="KW-1185">Reference proteome</keyword>
<reference evidence="2 3" key="1">
    <citation type="submission" date="2018-08" db="EMBL/GenBank/DDBJ databases">
        <title>Parvularcula sp. SM1705, isolated from surface water of the South Sea China.</title>
        <authorList>
            <person name="Sun L."/>
        </authorList>
    </citation>
    <scope>NUCLEOTIDE SEQUENCE [LARGE SCALE GENOMIC DNA]</scope>
    <source>
        <strain evidence="2 3">SM1705</strain>
    </source>
</reference>
<feature type="compositionally biased region" description="Low complexity" evidence="1">
    <location>
        <begin position="70"/>
        <end position="84"/>
    </location>
</feature>
<feature type="region of interest" description="Disordered" evidence="1">
    <location>
        <begin position="19"/>
        <end position="93"/>
    </location>
</feature>
<evidence type="ECO:0000313" key="2">
    <source>
        <dbReference type="EMBL" id="RFB03901.1"/>
    </source>
</evidence>
<dbReference type="RefSeq" id="WP_116390529.1">
    <property type="nucleotide sequence ID" value="NZ_QUQO01000001.1"/>
</dbReference>
<dbReference type="InParanoid" id="A0A371REL2"/>
<feature type="compositionally biased region" description="Basic and acidic residues" evidence="1">
    <location>
        <begin position="30"/>
        <end position="41"/>
    </location>
</feature>
<evidence type="ECO:0008006" key="4">
    <source>
        <dbReference type="Google" id="ProtNLM"/>
    </source>
</evidence>
<feature type="compositionally biased region" description="Basic and acidic residues" evidence="1">
    <location>
        <begin position="58"/>
        <end position="67"/>
    </location>
</feature>
<proteinExistence type="predicted"/>
<evidence type="ECO:0000256" key="1">
    <source>
        <dbReference type="SAM" id="MobiDB-lite"/>
    </source>
</evidence>
<name>A0A371REL2_9PROT</name>
<accession>A0A371REL2</accession>
<dbReference type="EMBL" id="QUQO01000001">
    <property type="protein sequence ID" value="RFB03901.1"/>
    <property type="molecule type" value="Genomic_DNA"/>
</dbReference>
<protein>
    <recommendedName>
        <fullName evidence="4">DUF1302 domain-containing protein</fullName>
    </recommendedName>
</protein>
<organism evidence="2 3">
    <name type="scientific">Parvularcula marina</name>
    <dbReference type="NCBI Taxonomy" id="2292771"/>
    <lineage>
        <taxon>Bacteria</taxon>
        <taxon>Pseudomonadati</taxon>
        <taxon>Pseudomonadota</taxon>
        <taxon>Alphaproteobacteria</taxon>
        <taxon>Parvularculales</taxon>
        <taxon>Parvularculaceae</taxon>
        <taxon>Parvularcula</taxon>
    </lineage>
</organism>
<gene>
    <name evidence="2" type="ORF">DX908_00535</name>
</gene>
<dbReference type="AlphaFoldDB" id="A0A371REL2"/>
<dbReference type="Proteomes" id="UP000264589">
    <property type="component" value="Unassembled WGS sequence"/>
</dbReference>
<dbReference type="OrthoDB" id="9763101at2"/>
<sequence>MSVPVSLLSLLLSTALVQDLPPLPKGLSGDSDKEQKQEQEKSASSPSGLPSLPTGLGKTDEKDKPVQDKALPSLPSGLGSAPSSTDTPDAEKSAPNWFMEHFTGFVEARGGIRLQEDETQDGASIGEIRTQLQTELSAGPALFNLTADFLFDPVANDYAIDLEKGRGFIDLREANMVLRPSDFLDLKIGRQIATWGTGDLVFINDMFPKDYNSFFIGRDDEYLKAPSDAIRASFFSDIVNVDLVYTPRFDADRYIDGTRISYLNPLTGMIAGEDMVIDPVRPDGWFDDDEIAIRFSRNAGTFELAAYTYDGYWKSPAGFNTQGRFIFPELAVYGASIRGPFLGGIGNAEVGYYDSKDDPDGDNPFLPNSQARFLVGYEREAMTNLTIGLQYYTEQTLDHDALAAALPMGAEEPDEIRHVITTRLTKLAYNQNLTLSLFIFYSPNQEDGYLRARASYKLDDNWLVDGGVNVFYGEPQAFFGQFEDNTNIYAGLRRSF</sequence>
<feature type="compositionally biased region" description="Low complexity" evidence="1">
    <location>
        <begin position="42"/>
        <end position="57"/>
    </location>
</feature>
<evidence type="ECO:0000313" key="3">
    <source>
        <dbReference type="Proteomes" id="UP000264589"/>
    </source>
</evidence>
<comment type="caution">
    <text evidence="2">The sequence shown here is derived from an EMBL/GenBank/DDBJ whole genome shotgun (WGS) entry which is preliminary data.</text>
</comment>